<feature type="region of interest" description="Disordered" evidence="6">
    <location>
        <begin position="386"/>
        <end position="563"/>
    </location>
</feature>
<dbReference type="InterPro" id="IPR014001">
    <property type="entry name" value="Helicase_ATP-bd"/>
</dbReference>
<keyword evidence="3 9" id="KW-0347">Helicase</keyword>
<dbReference type="InterPro" id="IPR050079">
    <property type="entry name" value="DEAD_box_RNA_helicase"/>
</dbReference>
<evidence type="ECO:0000313" key="10">
    <source>
        <dbReference type="Proteomes" id="UP000245506"/>
    </source>
</evidence>
<dbReference type="EMBL" id="QGKL01000014">
    <property type="protein sequence ID" value="PWQ98138.1"/>
    <property type="molecule type" value="Genomic_DNA"/>
</dbReference>
<evidence type="ECO:0000256" key="4">
    <source>
        <dbReference type="ARBA" id="ARBA00022840"/>
    </source>
</evidence>
<proteinExistence type="predicted"/>
<evidence type="ECO:0000256" key="1">
    <source>
        <dbReference type="ARBA" id="ARBA00022741"/>
    </source>
</evidence>
<dbReference type="AlphaFoldDB" id="A0A317CHV9"/>
<dbReference type="PROSITE" id="PS51195">
    <property type="entry name" value="Q_MOTIF"/>
    <property type="match status" value="1"/>
</dbReference>
<accession>A0A317CHV9</accession>
<evidence type="ECO:0000259" key="7">
    <source>
        <dbReference type="PROSITE" id="PS51192"/>
    </source>
</evidence>
<evidence type="ECO:0000313" key="9">
    <source>
        <dbReference type="EMBL" id="PWQ98138.1"/>
    </source>
</evidence>
<dbReference type="InterPro" id="IPR011545">
    <property type="entry name" value="DEAD/DEAH_box_helicase_dom"/>
</dbReference>
<dbReference type="SUPFAM" id="SSF52540">
    <property type="entry name" value="P-loop containing nucleoside triphosphate hydrolases"/>
    <property type="match status" value="2"/>
</dbReference>
<dbReference type="GO" id="GO:0003724">
    <property type="term" value="F:RNA helicase activity"/>
    <property type="evidence" value="ECO:0007669"/>
    <property type="project" value="InterPro"/>
</dbReference>
<evidence type="ECO:0000256" key="2">
    <source>
        <dbReference type="ARBA" id="ARBA00022801"/>
    </source>
</evidence>
<evidence type="ECO:0000256" key="3">
    <source>
        <dbReference type="ARBA" id="ARBA00022806"/>
    </source>
</evidence>
<protein>
    <submittedName>
        <fullName evidence="9">ATP-dependent helicase</fullName>
    </submittedName>
</protein>
<feature type="short sequence motif" description="Q motif" evidence="5">
    <location>
        <begin position="1"/>
        <end position="29"/>
    </location>
</feature>
<dbReference type="Proteomes" id="UP000245506">
    <property type="component" value="Unassembled WGS sequence"/>
</dbReference>
<name>A0A317CHV9_9GAMM</name>
<dbReference type="GO" id="GO:0003676">
    <property type="term" value="F:nucleic acid binding"/>
    <property type="evidence" value="ECO:0007669"/>
    <property type="project" value="InterPro"/>
</dbReference>
<feature type="domain" description="DEAD-box RNA helicase Q" evidence="8">
    <location>
        <begin position="1"/>
        <end position="29"/>
    </location>
</feature>
<organism evidence="9 10">
    <name type="scientific">Leucothrix arctica</name>
    <dbReference type="NCBI Taxonomy" id="1481894"/>
    <lineage>
        <taxon>Bacteria</taxon>
        <taxon>Pseudomonadati</taxon>
        <taxon>Pseudomonadota</taxon>
        <taxon>Gammaproteobacteria</taxon>
        <taxon>Thiotrichales</taxon>
        <taxon>Thiotrichaceae</taxon>
        <taxon>Leucothrix</taxon>
    </lineage>
</organism>
<feature type="compositionally biased region" description="Basic residues" evidence="6">
    <location>
        <begin position="544"/>
        <end position="553"/>
    </location>
</feature>
<evidence type="ECO:0000256" key="6">
    <source>
        <dbReference type="SAM" id="MobiDB-lite"/>
    </source>
</evidence>
<dbReference type="SMART" id="SM00487">
    <property type="entry name" value="DEXDc"/>
    <property type="match status" value="1"/>
</dbReference>
<keyword evidence="2" id="KW-0378">Hydrolase</keyword>
<feature type="compositionally biased region" description="Basic and acidic residues" evidence="6">
    <location>
        <begin position="554"/>
        <end position="563"/>
    </location>
</feature>
<dbReference type="PROSITE" id="PS51192">
    <property type="entry name" value="HELICASE_ATP_BIND_1"/>
    <property type="match status" value="1"/>
</dbReference>
<dbReference type="GO" id="GO:0005829">
    <property type="term" value="C:cytosol"/>
    <property type="evidence" value="ECO:0007669"/>
    <property type="project" value="TreeGrafter"/>
</dbReference>
<feature type="compositionally biased region" description="Polar residues" evidence="6">
    <location>
        <begin position="465"/>
        <end position="478"/>
    </location>
</feature>
<evidence type="ECO:0000259" key="8">
    <source>
        <dbReference type="PROSITE" id="PS51195"/>
    </source>
</evidence>
<feature type="compositionally biased region" description="Polar residues" evidence="6">
    <location>
        <begin position="509"/>
        <end position="520"/>
    </location>
</feature>
<dbReference type="GO" id="GO:0005524">
    <property type="term" value="F:ATP binding"/>
    <property type="evidence" value="ECO:0007669"/>
    <property type="project" value="UniProtKB-KW"/>
</dbReference>
<keyword evidence="10" id="KW-1185">Reference proteome</keyword>
<dbReference type="PANTHER" id="PTHR47959:SF1">
    <property type="entry name" value="ATP-DEPENDENT RNA HELICASE DBPA"/>
    <property type="match status" value="1"/>
</dbReference>
<feature type="compositionally biased region" description="Polar residues" evidence="6">
    <location>
        <begin position="397"/>
        <end position="421"/>
    </location>
</feature>
<dbReference type="InterPro" id="IPR014014">
    <property type="entry name" value="RNA_helicase_DEAD_Q_motif"/>
</dbReference>
<dbReference type="GO" id="GO:0016787">
    <property type="term" value="F:hydrolase activity"/>
    <property type="evidence" value="ECO:0007669"/>
    <property type="project" value="UniProtKB-KW"/>
</dbReference>
<dbReference type="OrthoDB" id="9805696at2"/>
<dbReference type="Gene3D" id="3.40.50.300">
    <property type="entry name" value="P-loop containing nucleotide triphosphate hydrolases"/>
    <property type="match status" value="1"/>
</dbReference>
<feature type="compositionally biased region" description="Basic and acidic residues" evidence="6">
    <location>
        <begin position="526"/>
        <end position="543"/>
    </location>
</feature>
<keyword evidence="1" id="KW-0547">Nucleotide-binding</keyword>
<keyword evidence="4" id="KW-0067">ATP-binding</keyword>
<feature type="domain" description="Helicase ATP-binding" evidence="7">
    <location>
        <begin position="32"/>
        <end position="184"/>
    </location>
</feature>
<dbReference type="PANTHER" id="PTHR47959">
    <property type="entry name" value="ATP-DEPENDENT RNA HELICASE RHLE-RELATED"/>
    <property type="match status" value="1"/>
</dbReference>
<comment type="caution">
    <text evidence="9">The sequence shown here is derived from an EMBL/GenBank/DDBJ whole genome shotgun (WGS) entry which is preliminary data.</text>
</comment>
<evidence type="ECO:0000256" key="5">
    <source>
        <dbReference type="PROSITE-ProRule" id="PRU00552"/>
    </source>
</evidence>
<reference evidence="9 10" key="1">
    <citation type="submission" date="2018-05" db="EMBL/GenBank/DDBJ databases">
        <title>Leucothrix arctica sp. nov., isolated from Arctic seawater.</title>
        <authorList>
            <person name="Choi A."/>
            <person name="Baek K."/>
        </authorList>
    </citation>
    <scope>NUCLEOTIDE SEQUENCE [LARGE SCALE GENOMIC DNA]</scope>
    <source>
        <strain evidence="9 10">IMCC9719</strain>
    </source>
</reference>
<dbReference type="InterPro" id="IPR027417">
    <property type="entry name" value="P-loop_NTPase"/>
</dbReference>
<sequence>MSFANLNLQDSFVKSIESAGYLSPTELQSRLIPLIGERKSTVVWSQSAAGKTGAFLIPAINYILANPLEEKRGARILILTSRRDRVSQINYTLKRLTREHDMRFGFIVSGRPYQPQMRLMRRPLDMMVATPGRLNDLVDNNKADFSQLEMLIIDDMTTIYQKNMHGLISKIIDQVKNPCPIVAFVRHDDEVRKLVHEIMPDAVEIEGVEEENEELPNNLDNNINIIQTKAPVVEAPVKTFPTHKQHTYVADDYTHKIALMDHFLDEFAGESTVIYTATHKAASTLQDNMANHGHVAELASELKPEEISATDTPTLIVCDQKQVSLPADTDKNIIHFDLPFKLDNYQNRLSSHDDSRESAMIILADGNDYDALRRIEKAVGEPIEQHIAPGLEPLNPFKSTLPSNSRKQANTRGSKPSTAKKPNTGRKPAPNKAKAAPSKNTRNKPATARKAPVKGKATDTKRSKPSTARTNTTRTAPSSDDKDQRRQRKGPYGRLNGGAQRKRSDFGGVSTTGTKSNQPAAMSDSGWDKAIAENNKPTKEKRVVIRHKAKKRTLLKDDPQTDA</sequence>
<feature type="compositionally biased region" description="Low complexity" evidence="6">
    <location>
        <begin position="427"/>
        <end position="440"/>
    </location>
</feature>
<gene>
    <name evidence="9" type="ORF">DKT75_04870</name>
</gene>
<dbReference type="Pfam" id="PF00270">
    <property type="entry name" value="DEAD"/>
    <property type="match status" value="1"/>
</dbReference>